<keyword evidence="1" id="KW-0880">Kelch repeat</keyword>
<protein>
    <submittedName>
        <fullName evidence="6">Kelch-like protein 12</fullName>
    </submittedName>
</protein>
<dbReference type="Gene3D" id="3.30.710.10">
    <property type="entry name" value="Potassium Channel Kv1.1, Chain A"/>
    <property type="match status" value="1"/>
</dbReference>
<evidence type="ECO:0000256" key="3">
    <source>
        <dbReference type="ARBA" id="ARBA00023203"/>
    </source>
</evidence>
<sequence length="856" mass="96727">MEMALNLLPNNAMTFTENQHGTAVLEKLRNQRELMRCCDVILHVAGSQFQAHRCVLAACSPYFDSIFKAGKTVKEQLTITSQDPEVFCCLLAYMYTGTVVVDKTNVAELLRLANRLLIAKLKEHCAEYLERYLDATNCLTVRDMATKYNLKALEKTTGTFICSHLAEVVEGDEVLEMSHTRLEDFLRCPSWHLHEDQTLLLVSRWVHHCPKTRERNLRSLLTWVQWPHLNPETPIHLIQTHPLYTSSSRLALFFLLDALNEHSLLPSDFITSFSNLKAKFSQFADSVVDNDSFFSLAISTAIDEFQEDQLGGGRSQEVIPAVTDFSTHAGPSPHPGQTLPFDADDPNNPTNLSMLPQLHKTNDFHITSRRDSDDQETEQCNQYDPCRILHASQDIHGNLPSLVYSQPAPSGKETTCHSDISGDLVGDSESVEDSKFSCNNQGHFGQPLVRNLTVWHQEPPYNAEESLSSDSSQMYQRQVYEPSFTMKTPCPDSFTSRVNPQSIYTMRETPHKDKAGFASAVSYYVSTYNPDDDMTVSDDQSTQSFPYDENFNPGVNFYSCRQSDVKESQHLMLESHHGKENYAKLYYHDDLATTQDVSCGQPDLYYNENSTDTQLSNCPQDMTIQVKDLSQNLKAEVVSNSESARITSLSERLFSDEQQYDHYPLKTTAGEEKFHRDLSRGAEEPVLSLGPRDMVTQEFLLDGKRLAVDCDLEARGIVAVVGGTFEGDKTYKGCSLEGEGETLYKETHATDGNDFVEDEPEENLRDSLALRIEVSPLERQQTHSMESAEHTPRQVKFKINRSCSQGIPGKEDFLCHFSFSCTSEHKKIRKLQEAVRPTRGSSCYLTLPTSIFHPHP</sequence>
<evidence type="ECO:0000259" key="5">
    <source>
        <dbReference type="PROSITE" id="PS50097"/>
    </source>
</evidence>
<dbReference type="PANTHER" id="PTHR24412:SF501">
    <property type="entry name" value="BTB DOMAIN-CONTAINING PROTEIN"/>
    <property type="match status" value="1"/>
</dbReference>
<dbReference type="Proteomes" id="UP000770661">
    <property type="component" value="Unassembled WGS sequence"/>
</dbReference>
<name>A0A8J4Y4M0_CHIOP</name>
<dbReference type="Gene3D" id="1.25.40.420">
    <property type="match status" value="1"/>
</dbReference>
<dbReference type="AlphaFoldDB" id="A0A8J4Y4M0"/>
<comment type="caution">
    <text evidence="6">The sequence shown here is derived from an EMBL/GenBank/DDBJ whole genome shotgun (WGS) entry which is preliminary data.</text>
</comment>
<dbReference type="OrthoDB" id="9978265at2759"/>
<evidence type="ECO:0000313" key="6">
    <source>
        <dbReference type="EMBL" id="KAG0721403.1"/>
    </source>
</evidence>
<dbReference type="EMBL" id="JACEEZ010011235">
    <property type="protein sequence ID" value="KAG0721403.1"/>
    <property type="molecule type" value="Genomic_DNA"/>
</dbReference>
<feature type="domain" description="BTB" evidence="5">
    <location>
        <begin position="38"/>
        <end position="103"/>
    </location>
</feature>
<dbReference type="SMART" id="SM00225">
    <property type="entry name" value="BTB"/>
    <property type="match status" value="1"/>
</dbReference>
<dbReference type="SMART" id="SM00875">
    <property type="entry name" value="BACK"/>
    <property type="match status" value="1"/>
</dbReference>
<dbReference type="PROSITE" id="PS50097">
    <property type="entry name" value="BTB"/>
    <property type="match status" value="1"/>
</dbReference>
<evidence type="ECO:0000256" key="4">
    <source>
        <dbReference type="SAM" id="MobiDB-lite"/>
    </source>
</evidence>
<feature type="region of interest" description="Disordered" evidence="4">
    <location>
        <begin position="324"/>
        <end position="355"/>
    </location>
</feature>
<keyword evidence="2" id="KW-0677">Repeat</keyword>
<gene>
    <name evidence="6" type="primary">klhl12_1</name>
    <name evidence="6" type="ORF">GWK47_046535</name>
</gene>
<dbReference type="Pfam" id="PF07707">
    <property type="entry name" value="BACK"/>
    <property type="match status" value="1"/>
</dbReference>
<dbReference type="Pfam" id="PF00651">
    <property type="entry name" value="BTB"/>
    <property type="match status" value="1"/>
</dbReference>
<dbReference type="InterPro" id="IPR011333">
    <property type="entry name" value="SKP1/BTB/POZ_sf"/>
</dbReference>
<reference evidence="6" key="1">
    <citation type="submission" date="2020-07" db="EMBL/GenBank/DDBJ databases">
        <title>The High-quality genome of the commercially important snow crab, Chionoecetes opilio.</title>
        <authorList>
            <person name="Jeong J.-H."/>
            <person name="Ryu S."/>
        </authorList>
    </citation>
    <scope>NUCLEOTIDE SEQUENCE</scope>
    <source>
        <strain evidence="6">MADBK_172401_WGS</strain>
        <tissue evidence="6">Digestive gland</tissue>
    </source>
</reference>
<dbReference type="SUPFAM" id="SSF54695">
    <property type="entry name" value="POZ domain"/>
    <property type="match status" value="1"/>
</dbReference>
<organism evidence="6 7">
    <name type="scientific">Chionoecetes opilio</name>
    <name type="common">Atlantic snow crab</name>
    <name type="synonym">Cancer opilio</name>
    <dbReference type="NCBI Taxonomy" id="41210"/>
    <lineage>
        <taxon>Eukaryota</taxon>
        <taxon>Metazoa</taxon>
        <taxon>Ecdysozoa</taxon>
        <taxon>Arthropoda</taxon>
        <taxon>Crustacea</taxon>
        <taxon>Multicrustacea</taxon>
        <taxon>Malacostraca</taxon>
        <taxon>Eumalacostraca</taxon>
        <taxon>Eucarida</taxon>
        <taxon>Decapoda</taxon>
        <taxon>Pleocyemata</taxon>
        <taxon>Brachyura</taxon>
        <taxon>Eubrachyura</taxon>
        <taxon>Majoidea</taxon>
        <taxon>Majidae</taxon>
        <taxon>Chionoecetes</taxon>
    </lineage>
</organism>
<dbReference type="PANTHER" id="PTHR24412">
    <property type="entry name" value="KELCH PROTEIN"/>
    <property type="match status" value="1"/>
</dbReference>
<accession>A0A8J4Y4M0</accession>
<dbReference type="InterPro" id="IPR000210">
    <property type="entry name" value="BTB/POZ_dom"/>
</dbReference>
<evidence type="ECO:0000256" key="1">
    <source>
        <dbReference type="ARBA" id="ARBA00022441"/>
    </source>
</evidence>
<keyword evidence="3" id="KW-0009">Actin-binding</keyword>
<proteinExistence type="predicted"/>
<dbReference type="InterPro" id="IPR011705">
    <property type="entry name" value="BACK"/>
</dbReference>
<evidence type="ECO:0000256" key="2">
    <source>
        <dbReference type="ARBA" id="ARBA00022737"/>
    </source>
</evidence>
<evidence type="ECO:0000313" key="7">
    <source>
        <dbReference type="Proteomes" id="UP000770661"/>
    </source>
</evidence>
<dbReference type="CDD" id="cd18186">
    <property type="entry name" value="BTB_POZ_ZBTB_KLHL-like"/>
    <property type="match status" value="1"/>
</dbReference>
<keyword evidence="7" id="KW-1185">Reference proteome</keyword>